<dbReference type="OrthoDB" id="2751409at2759"/>
<evidence type="ECO:0000313" key="1">
    <source>
        <dbReference type="EMBL" id="KIM45496.1"/>
    </source>
</evidence>
<reference evidence="2" key="2">
    <citation type="submission" date="2015-01" db="EMBL/GenBank/DDBJ databases">
        <title>Evolutionary Origins and Diversification of the Mycorrhizal Mutualists.</title>
        <authorList>
            <consortium name="DOE Joint Genome Institute"/>
            <consortium name="Mycorrhizal Genomics Consortium"/>
            <person name="Kohler A."/>
            <person name="Kuo A."/>
            <person name="Nagy L.G."/>
            <person name="Floudas D."/>
            <person name="Copeland A."/>
            <person name="Barry K.W."/>
            <person name="Cichocki N."/>
            <person name="Veneault-Fourrey C."/>
            <person name="LaButti K."/>
            <person name="Lindquist E.A."/>
            <person name="Lipzen A."/>
            <person name="Lundell T."/>
            <person name="Morin E."/>
            <person name="Murat C."/>
            <person name="Riley R."/>
            <person name="Ohm R."/>
            <person name="Sun H."/>
            <person name="Tunlid A."/>
            <person name="Henrissat B."/>
            <person name="Grigoriev I.V."/>
            <person name="Hibbett D.S."/>
            <person name="Martin F."/>
        </authorList>
    </citation>
    <scope>NUCLEOTIDE SEQUENCE [LARGE SCALE GENOMIC DNA]</scope>
    <source>
        <strain evidence="2">h7</strain>
    </source>
</reference>
<keyword evidence="2" id="KW-1185">Reference proteome</keyword>
<dbReference type="Proteomes" id="UP000053424">
    <property type="component" value="Unassembled WGS sequence"/>
</dbReference>
<name>A0A0C3CNU8_HEBCY</name>
<proteinExistence type="predicted"/>
<evidence type="ECO:0000313" key="2">
    <source>
        <dbReference type="Proteomes" id="UP000053424"/>
    </source>
</evidence>
<organism evidence="1 2">
    <name type="scientific">Hebeloma cylindrosporum</name>
    <dbReference type="NCBI Taxonomy" id="76867"/>
    <lineage>
        <taxon>Eukaryota</taxon>
        <taxon>Fungi</taxon>
        <taxon>Dikarya</taxon>
        <taxon>Basidiomycota</taxon>
        <taxon>Agaricomycotina</taxon>
        <taxon>Agaricomycetes</taxon>
        <taxon>Agaricomycetidae</taxon>
        <taxon>Agaricales</taxon>
        <taxon>Agaricineae</taxon>
        <taxon>Hymenogastraceae</taxon>
        <taxon>Hebeloma</taxon>
    </lineage>
</organism>
<evidence type="ECO:0008006" key="3">
    <source>
        <dbReference type="Google" id="ProtNLM"/>
    </source>
</evidence>
<accession>A0A0C3CNU8</accession>
<dbReference type="HOGENOM" id="CLU_007279_0_0_1"/>
<protein>
    <recommendedName>
        <fullName evidence="3">F-box domain-containing protein</fullName>
    </recommendedName>
</protein>
<gene>
    <name evidence="1" type="ORF">M413DRAFT_24689</name>
</gene>
<dbReference type="AlphaFoldDB" id="A0A0C3CNU8"/>
<dbReference type="EMBL" id="KN831772">
    <property type="protein sequence ID" value="KIM45496.1"/>
    <property type="molecule type" value="Genomic_DNA"/>
</dbReference>
<reference evidence="1 2" key="1">
    <citation type="submission" date="2014-04" db="EMBL/GenBank/DDBJ databases">
        <authorList>
            <consortium name="DOE Joint Genome Institute"/>
            <person name="Kuo A."/>
            <person name="Gay G."/>
            <person name="Dore J."/>
            <person name="Kohler A."/>
            <person name="Nagy L.G."/>
            <person name="Floudas D."/>
            <person name="Copeland A."/>
            <person name="Barry K.W."/>
            <person name="Cichocki N."/>
            <person name="Veneault-Fourrey C."/>
            <person name="LaButti K."/>
            <person name="Lindquist E.A."/>
            <person name="Lipzen A."/>
            <person name="Lundell T."/>
            <person name="Morin E."/>
            <person name="Murat C."/>
            <person name="Sun H."/>
            <person name="Tunlid A."/>
            <person name="Henrissat B."/>
            <person name="Grigoriev I.V."/>
            <person name="Hibbett D.S."/>
            <person name="Martin F."/>
            <person name="Nordberg H.P."/>
            <person name="Cantor M.N."/>
            <person name="Hua S.X."/>
        </authorList>
    </citation>
    <scope>NUCLEOTIDE SEQUENCE [LARGE SCALE GENOMIC DNA]</scope>
    <source>
        <strain evidence="2">h7</strain>
    </source>
</reference>
<dbReference type="CDD" id="cd09917">
    <property type="entry name" value="F-box_SF"/>
    <property type="match status" value="1"/>
</dbReference>
<sequence>MFQTYIRPPSAGQISNAPSSYMASAFQIRRLPDLLPEIHLVIFNYLLTVDQDVLNFGLTCKAFNALLKRSLFVLYRRSLHKRGFRDNPHCYMPLDEKWTLFQDRTLAWMAPNPVMEEEVPKYKGVLKVNNVALSPEALLGWFTEYSSPAQSKFLILKFPYKVLSPDPPGLEFTQGDCIFLGFFPTSMQNREVLAVGSALLEHDSFICAIQSRDPAYPGGSKLVIGRYDCSRRELNSARATFRLSLGETVSRVAMEAAGENLAISFQSRAQHGEDLTNFYVFDLDTFRSKLEISSWERVSDSALVFLSEGLLLNPSSSACALDIYSIPQTTALENGTAEPSTKSICSLGLPPLETGNHFSSIDCKCSLNPTAQDAFPRHLSRPFLEDPKRAIIVFAITVRREGSSQQWNFLMVVHRRALLDVVNRNVADTSNVTEPRVIPWDEWGPPIVRWFPAPNGVLPPSWGQRLFETQNHALHVLNFNPKETEYEGLLSDMLSGPLKPTKVEMPTTSVFQHWGAFKGEVNGDLQYIRQVVQPMVAPSKAWFDGMRFLFTEESKDESGVDWTIVKSLYFG</sequence>